<protein>
    <submittedName>
        <fullName evidence="6">Molecular chaperone</fullName>
    </submittedName>
</protein>
<dbReference type="InterPro" id="IPR013126">
    <property type="entry name" value="Hsp_70_fam"/>
</dbReference>
<evidence type="ECO:0000256" key="1">
    <source>
        <dbReference type="ARBA" id="ARBA00022741"/>
    </source>
</evidence>
<dbReference type="GO" id="GO:0140662">
    <property type="term" value="F:ATP-dependent protein folding chaperone"/>
    <property type="evidence" value="ECO:0007669"/>
    <property type="project" value="InterPro"/>
</dbReference>
<reference evidence="6 7" key="1">
    <citation type="submission" date="2016-11" db="EMBL/GenBank/DDBJ databases">
        <title>Genome sequences of unsequenced Mycobacteria.</title>
        <authorList>
            <person name="Greninger A.L."/>
            <person name="Fang F."/>
            <person name="Jerome K.R."/>
        </authorList>
    </citation>
    <scope>NUCLEOTIDE SEQUENCE [LARGE SCALE GENOMIC DNA]</scope>
    <source>
        <strain evidence="6 7">M11</strain>
    </source>
</reference>
<keyword evidence="1" id="KW-0547">Nucleotide-binding</keyword>
<evidence type="ECO:0000256" key="4">
    <source>
        <dbReference type="SAM" id="MobiDB-lite"/>
    </source>
</evidence>
<feature type="compositionally biased region" description="Pro residues" evidence="4">
    <location>
        <begin position="558"/>
        <end position="568"/>
    </location>
</feature>
<dbReference type="InterPro" id="IPR043129">
    <property type="entry name" value="ATPase_NBD"/>
</dbReference>
<proteinExistence type="predicted"/>
<dbReference type="PANTHER" id="PTHR42749:SF1">
    <property type="entry name" value="CELL SHAPE-DETERMINING PROTEIN MREB"/>
    <property type="match status" value="1"/>
</dbReference>
<dbReference type="Gene3D" id="3.30.420.40">
    <property type="match status" value="2"/>
</dbReference>
<organism evidence="6 7">
    <name type="scientific">Mycobacterium paraffinicum</name>
    <dbReference type="NCBI Taxonomy" id="53378"/>
    <lineage>
        <taxon>Bacteria</taxon>
        <taxon>Bacillati</taxon>
        <taxon>Actinomycetota</taxon>
        <taxon>Actinomycetes</taxon>
        <taxon>Mycobacteriales</taxon>
        <taxon>Mycobacteriaceae</taxon>
        <taxon>Mycobacterium</taxon>
    </lineage>
</organism>
<keyword evidence="7" id="KW-1185">Reference proteome</keyword>
<dbReference type="STRING" id="53378.BRW65_10635"/>
<dbReference type="SUPFAM" id="SSF53067">
    <property type="entry name" value="Actin-like ATPase domain"/>
    <property type="match status" value="1"/>
</dbReference>
<dbReference type="EMBL" id="MPNT01000008">
    <property type="protein sequence ID" value="OJZ73828.1"/>
    <property type="molecule type" value="Genomic_DNA"/>
</dbReference>
<feature type="compositionally biased region" description="Low complexity" evidence="4">
    <location>
        <begin position="517"/>
        <end position="557"/>
    </location>
</feature>
<feature type="transmembrane region" description="Helical" evidence="5">
    <location>
        <begin position="426"/>
        <end position="450"/>
    </location>
</feature>
<feature type="compositionally biased region" description="Pro residues" evidence="4">
    <location>
        <begin position="489"/>
        <end position="516"/>
    </location>
</feature>
<keyword evidence="5" id="KW-0812">Transmembrane</keyword>
<keyword evidence="5" id="KW-0472">Membrane</keyword>
<feature type="compositionally biased region" description="Pro residues" evidence="4">
    <location>
        <begin position="455"/>
        <end position="469"/>
    </location>
</feature>
<feature type="region of interest" description="Disordered" evidence="4">
    <location>
        <begin position="453"/>
        <end position="568"/>
    </location>
</feature>
<dbReference type="Gene3D" id="3.90.640.10">
    <property type="entry name" value="Actin, Chain A, domain 4"/>
    <property type="match status" value="1"/>
</dbReference>
<dbReference type="RefSeq" id="WP_073874376.1">
    <property type="nucleotide sequence ID" value="NZ_MPNT01000008.1"/>
</dbReference>
<dbReference type="AlphaFoldDB" id="A0A1Q4HVV6"/>
<evidence type="ECO:0000256" key="5">
    <source>
        <dbReference type="SAM" id="Phobius"/>
    </source>
</evidence>
<keyword evidence="5" id="KW-1133">Transmembrane helix</keyword>
<dbReference type="PANTHER" id="PTHR42749">
    <property type="entry name" value="CELL SHAPE-DETERMINING PROTEIN MREB"/>
    <property type="match status" value="1"/>
</dbReference>
<name>A0A1Q4HVV6_9MYCO</name>
<sequence>MSESLGLSIGAANLVAARAGTAPVVRSAVLTLFEHRPTEVGLPEENPNLTENGMVLRGFVERVGDRTPVVAPDGTKYLGEVLTVEAIEAMARTVGYGTPITIAVPAYWSDAQFTALRDEFFAQPDLARGGVAPVLVSDATAALAALRGRPGFPTAGVVALCDFGASGTSISLMNAGANFARIGPSVRYTDLSGDGIDQLVLDRLRASDDTMADLGSTVRIGSQSRLLGECRRAKEQLSTAATASVAGRQLTRAELEQLISEPLDRFLNALEEVLRRNGIPQLAAVATAGGGAAIPLLTARLSGRFGVPVHTAPQPAFSAAIGAAALGDQQASAGVPTAAGAVVETPTEMVGTGGIDMTQAAWAARATDVDGALAWSQDADGADEPVPYTGRDATGEYAGAARTFDDDADDRPPAQADGLPWYKRTALVLTVAGAAAAVLVAVLLAINLGLTKSSPPKPATPSPSPPAPPQTSQTVTITGPDNSTTVTVVPPPPPPPSSTSSEPPPATTTTTTPPPTTTTTTEPPTTTTAAPTTTSQPPTTSQATTTAAPPTTTRFRPLLPPFVPQPRP</sequence>
<dbReference type="OrthoDB" id="5173286at2"/>
<evidence type="ECO:0000313" key="6">
    <source>
        <dbReference type="EMBL" id="OJZ73828.1"/>
    </source>
</evidence>
<dbReference type="Pfam" id="PF00012">
    <property type="entry name" value="HSP70"/>
    <property type="match status" value="1"/>
</dbReference>
<dbReference type="GO" id="GO:0005524">
    <property type="term" value="F:ATP binding"/>
    <property type="evidence" value="ECO:0007669"/>
    <property type="project" value="UniProtKB-KW"/>
</dbReference>
<accession>A0A1Q4HVV6</accession>
<gene>
    <name evidence="6" type="ORF">BRW65_10635</name>
</gene>
<keyword evidence="2" id="KW-0067">ATP-binding</keyword>
<evidence type="ECO:0000256" key="3">
    <source>
        <dbReference type="ARBA" id="ARBA00023186"/>
    </source>
</evidence>
<keyword evidence="3" id="KW-0143">Chaperone</keyword>
<comment type="caution">
    <text evidence="6">The sequence shown here is derived from an EMBL/GenBank/DDBJ whole genome shotgun (WGS) entry which is preliminary data.</text>
</comment>
<dbReference type="Proteomes" id="UP000186438">
    <property type="component" value="Unassembled WGS sequence"/>
</dbReference>
<evidence type="ECO:0000313" key="7">
    <source>
        <dbReference type="Proteomes" id="UP000186438"/>
    </source>
</evidence>
<evidence type="ECO:0000256" key="2">
    <source>
        <dbReference type="ARBA" id="ARBA00022840"/>
    </source>
</evidence>